<dbReference type="EMBL" id="KZ858976">
    <property type="protein sequence ID" value="RDW26621.1"/>
    <property type="molecule type" value="Genomic_DNA"/>
</dbReference>
<gene>
    <name evidence="3" type="ORF">B0I71DRAFT_130541</name>
</gene>
<protein>
    <submittedName>
        <fullName evidence="3">Uncharacterized protein</fullName>
    </submittedName>
</protein>
<feature type="region of interest" description="Disordered" evidence="1">
    <location>
        <begin position="27"/>
        <end position="71"/>
    </location>
</feature>
<proteinExistence type="predicted"/>
<evidence type="ECO:0000313" key="3">
    <source>
        <dbReference type="EMBL" id="RDW26621.1"/>
    </source>
</evidence>
<dbReference type="Proteomes" id="UP000256601">
    <property type="component" value="Unassembled WGS sequence"/>
</dbReference>
<keyword evidence="2" id="KW-0732">Signal</keyword>
<sequence>MKFTYMLTALAIAPVALAAPAPEGLEIVARHKKEKNETKHHKEKHHKNKHHKNKTEKHHKNERREVTQLLM</sequence>
<organism evidence="3 4">
    <name type="scientific">Yarrowia lipolytica</name>
    <name type="common">Candida lipolytica</name>
    <dbReference type="NCBI Taxonomy" id="4952"/>
    <lineage>
        <taxon>Eukaryota</taxon>
        <taxon>Fungi</taxon>
        <taxon>Dikarya</taxon>
        <taxon>Ascomycota</taxon>
        <taxon>Saccharomycotina</taxon>
        <taxon>Dipodascomycetes</taxon>
        <taxon>Dipodascales</taxon>
        <taxon>Dipodascales incertae sedis</taxon>
        <taxon>Yarrowia</taxon>
    </lineage>
</organism>
<feature type="chain" id="PRO_5043870568" evidence="2">
    <location>
        <begin position="19"/>
        <end position="71"/>
    </location>
</feature>
<evidence type="ECO:0000256" key="2">
    <source>
        <dbReference type="SAM" id="SignalP"/>
    </source>
</evidence>
<feature type="compositionally biased region" description="Basic and acidic residues" evidence="1">
    <location>
        <begin position="62"/>
        <end position="71"/>
    </location>
</feature>
<feature type="signal peptide" evidence="2">
    <location>
        <begin position="1"/>
        <end position="18"/>
    </location>
</feature>
<dbReference type="AlphaFoldDB" id="A0A371C8I4"/>
<name>A0A371C8I4_YARLL</name>
<reference evidence="3 4" key="1">
    <citation type="submission" date="2018-07" db="EMBL/GenBank/DDBJ databases">
        <title>Draft Genome Assemblies for Five Robust Yarrowia lipolytica Strains Exhibiting High Lipid Production and Pentose Sugar Utilization and Sugar Alcohol Secretion from Undetoxified Lignocellulosic Biomass Hydrolysates.</title>
        <authorList>
            <consortium name="DOE Joint Genome Institute"/>
            <person name="Walker C."/>
            <person name="Ryu S."/>
            <person name="Na H."/>
            <person name="Zane M."/>
            <person name="LaButti K."/>
            <person name="Lipzen A."/>
            <person name="Haridas S."/>
            <person name="Barry K."/>
            <person name="Grigoriev I.V."/>
            <person name="Quarterman J."/>
            <person name="Slininger P."/>
            <person name="Dien B."/>
            <person name="Trinh C.T."/>
        </authorList>
    </citation>
    <scope>NUCLEOTIDE SEQUENCE [LARGE SCALE GENOMIC DNA]</scope>
    <source>
        <strain evidence="3 4">YB392</strain>
    </source>
</reference>
<evidence type="ECO:0000256" key="1">
    <source>
        <dbReference type="SAM" id="MobiDB-lite"/>
    </source>
</evidence>
<feature type="compositionally biased region" description="Basic residues" evidence="1">
    <location>
        <begin position="30"/>
        <end position="61"/>
    </location>
</feature>
<accession>A0A371C8I4</accession>
<evidence type="ECO:0000313" key="4">
    <source>
        <dbReference type="Proteomes" id="UP000256601"/>
    </source>
</evidence>